<dbReference type="GO" id="GO:0005737">
    <property type="term" value="C:cytoplasm"/>
    <property type="evidence" value="ECO:0007669"/>
    <property type="project" value="TreeGrafter"/>
</dbReference>
<evidence type="ECO:0000313" key="7">
    <source>
        <dbReference type="EMBL" id="VDK72963.1"/>
    </source>
</evidence>
<evidence type="ECO:0000256" key="6">
    <source>
        <dbReference type="PROSITE-ProRule" id="PRU00259"/>
    </source>
</evidence>
<dbReference type="SUPFAM" id="SSF48371">
    <property type="entry name" value="ARM repeat"/>
    <property type="match status" value="1"/>
</dbReference>
<evidence type="ECO:0000256" key="4">
    <source>
        <dbReference type="ARBA" id="ARBA00022889"/>
    </source>
</evidence>
<proteinExistence type="inferred from homology"/>
<evidence type="ECO:0000313" key="8">
    <source>
        <dbReference type="Proteomes" id="UP000281553"/>
    </source>
</evidence>
<gene>
    <name evidence="7" type="ORF">DILT_LOCUS2459</name>
</gene>
<evidence type="ECO:0000256" key="2">
    <source>
        <dbReference type="ARBA" id="ARBA00005462"/>
    </source>
</evidence>
<name>A0A3P6SSG2_DIBLA</name>
<dbReference type="AlphaFoldDB" id="A0A3P6SSG2"/>
<evidence type="ECO:0000256" key="5">
    <source>
        <dbReference type="ARBA" id="ARBA00022949"/>
    </source>
</evidence>
<protein>
    <recommendedName>
        <fullName evidence="9">Armadillo repeat-containing domain-containing protein</fullName>
    </recommendedName>
</protein>
<dbReference type="InterPro" id="IPR016024">
    <property type="entry name" value="ARM-type_fold"/>
</dbReference>
<keyword evidence="5" id="KW-0965">Cell junction</keyword>
<comment type="similarity">
    <text evidence="2">Belongs to the beta-catenin family.</text>
</comment>
<keyword evidence="4" id="KW-0130">Cell adhesion</keyword>
<feature type="repeat" description="ARM" evidence="6">
    <location>
        <begin position="97"/>
        <end position="134"/>
    </location>
</feature>
<dbReference type="InterPro" id="IPR000225">
    <property type="entry name" value="Armadillo"/>
</dbReference>
<dbReference type="GO" id="GO:0005912">
    <property type="term" value="C:adherens junction"/>
    <property type="evidence" value="ECO:0007669"/>
    <property type="project" value="TreeGrafter"/>
</dbReference>
<dbReference type="GO" id="GO:0005634">
    <property type="term" value="C:nucleus"/>
    <property type="evidence" value="ECO:0007669"/>
    <property type="project" value="TreeGrafter"/>
</dbReference>
<dbReference type="InterPro" id="IPR028435">
    <property type="entry name" value="Plakophilin/d_Catenin"/>
</dbReference>
<comment type="subcellular location">
    <subcellularLocation>
        <location evidence="1">Cell junction</location>
    </subcellularLocation>
</comment>
<sequence length="250" mass="27020">MSGSPVCSAKNPEGCRSLRSSEHYNGGELRLSAPPVSKVSQISNLPEAVLWHRNTVACLISILRQTSNPIAIEAAIGALQNLSAGEWEPSAQVRLLCGLPLIVELLHAPVCAIVSSAASALRNLSVEPETRDLLGSHALPVIVDSLPSTTDSPPTVIQRPVSRAVVDHETRFSAARLVPLLLLCLTILRGQLDFAHMQADRFQLDAPSSYRHQNVKVFYQHMLPESMLPKVTSLVRSESAGAILHRIADP</sequence>
<evidence type="ECO:0000256" key="3">
    <source>
        <dbReference type="ARBA" id="ARBA00022737"/>
    </source>
</evidence>
<evidence type="ECO:0000256" key="1">
    <source>
        <dbReference type="ARBA" id="ARBA00004282"/>
    </source>
</evidence>
<dbReference type="Proteomes" id="UP000281553">
    <property type="component" value="Unassembled WGS sequence"/>
</dbReference>
<dbReference type="OrthoDB" id="6268580at2759"/>
<dbReference type="GO" id="GO:0005886">
    <property type="term" value="C:plasma membrane"/>
    <property type="evidence" value="ECO:0007669"/>
    <property type="project" value="TreeGrafter"/>
</dbReference>
<evidence type="ECO:0008006" key="9">
    <source>
        <dbReference type="Google" id="ProtNLM"/>
    </source>
</evidence>
<accession>A0A3P6SSG2</accession>
<dbReference type="GO" id="GO:0098609">
    <property type="term" value="P:cell-cell adhesion"/>
    <property type="evidence" value="ECO:0007669"/>
    <property type="project" value="InterPro"/>
</dbReference>
<dbReference type="InterPro" id="IPR011989">
    <property type="entry name" value="ARM-like"/>
</dbReference>
<keyword evidence="8" id="KW-1185">Reference proteome</keyword>
<keyword evidence="3" id="KW-0677">Repeat</keyword>
<dbReference type="PROSITE" id="PS50176">
    <property type="entry name" value="ARM_REPEAT"/>
    <property type="match status" value="1"/>
</dbReference>
<organism evidence="7 8">
    <name type="scientific">Dibothriocephalus latus</name>
    <name type="common">Fish tapeworm</name>
    <name type="synonym">Diphyllobothrium latum</name>
    <dbReference type="NCBI Taxonomy" id="60516"/>
    <lineage>
        <taxon>Eukaryota</taxon>
        <taxon>Metazoa</taxon>
        <taxon>Spiralia</taxon>
        <taxon>Lophotrochozoa</taxon>
        <taxon>Platyhelminthes</taxon>
        <taxon>Cestoda</taxon>
        <taxon>Eucestoda</taxon>
        <taxon>Diphyllobothriidea</taxon>
        <taxon>Diphyllobothriidae</taxon>
        <taxon>Dibothriocephalus</taxon>
    </lineage>
</organism>
<dbReference type="PANTHER" id="PTHR10372">
    <property type="entry name" value="PLAKOPHILLIN-RELATED"/>
    <property type="match status" value="1"/>
</dbReference>
<reference evidence="7 8" key="1">
    <citation type="submission" date="2018-11" db="EMBL/GenBank/DDBJ databases">
        <authorList>
            <consortium name="Pathogen Informatics"/>
        </authorList>
    </citation>
    <scope>NUCLEOTIDE SEQUENCE [LARGE SCALE GENOMIC DNA]</scope>
</reference>
<dbReference type="EMBL" id="UYRU01042130">
    <property type="protein sequence ID" value="VDK72963.1"/>
    <property type="molecule type" value="Genomic_DNA"/>
</dbReference>
<dbReference type="PANTHER" id="PTHR10372:SF27">
    <property type="entry name" value="ADHERENS JUNCTION PROTEIN P120"/>
    <property type="match status" value="1"/>
</dbReference>
<dbReference type="SMART" id="SM00185">
    <property type="entry name" value="ARM"/>
    <property type="match status" value="2"/>
</dbReference>
<dbReference type="Gene3D" id="1.25.10.10">
    <property type="entry name" value="Leucine-rich Repeat Variant"/>
    <property type="match status" value="1"/>
</dbReference>